<dbReference type="InterPro" id="IPR029063">
    <property type="entry name" value="SAM-dependent_MTases_sf"/>
</dbReference>
<dbReference type="PANTHER" id="PTHR22807:SF30">
    <property type="entry name" value="28S RRNA (CYTOSINE(4447)-C(5))-METHYLTRANSFERASE-RELATED"/>
    <property type="match status" value="1"/>
</dbReference>
<gene>
    <name evidence="9" type="ORF">LKD45_05755</name>
</gene>
<dbReference type="SUPFAM" id="SSF53335">
    <property type="entry name" value="S-adenosyl-L-methionine-dependent methyltransferases"/>
    <property type="match status" value="1"/>
</dbReference>
<evidence type="ECO:0000259" key="8">
    <source>
        <dbReference type="PROSITE" id="PS51686"/>
    </source>
</evidence>
<evidence type="ECO:0000313" key="10">
    <source>
        <dbReference type="Proteomes" id="UP001199355"/>
    </source>
</evidence>
<keyword evidence="10" id="KW-1185">Reference proteome</keyword>
<dbReference type="InterPro" id="IPR031341">
    <property type="entry name" value="Methyltr_RsmF_N"/>
</dbReference>
<dbReference type="InterPro" id="IPR027391">
    <property type="entry name" value="Nol1_Nop2_Fmu_2"/>
</dbReference>
<dbReference type="InterPro" id="IPR049560">
    <property type="entry name" value="MeTrfase_RsmB-F_NOP2_cat"/>
</dbReference>
<evidence type="ECO:0000313" key="9">
    <source>
        <dbReference type="EMBL" id="MCC2167204.1"/>
    </source>
</evidence>
<proteinExistence type="inferred from homology"/>
<dbReference type="Pfam" id="PF01189">
    <property type="entry name" value="Methyltr_RsmB-F"/>
    <property type="match status" value="1"/>
</dbReference>
<feature type="active site" description="Nucleophile" evidence="7">
    <location>
        <position position="231"/>
    </location>
</feature>
<dbReference type="PROSITE" id="PS51686">
    <property type="entry name" value="SAM_MT_RSMB_NOP"/>
    <property type="match status" value="1"/>
</dbReference>
<dbReference type="EMBL" id="JAJEQF010000010">
    <property type="protein sequence ID" value="MCC2167204.1"/>
    <property type="molecule type" value="Genomic_DNA"/>
</dbReference>
<comment type="caution">
    <text evidence="7">Lacks conserved residue(s) required for the propagation of feature annotation.</text>
</comment>
<dbReference type="GO" id="GO:0008173">
    <property type="term" value="F:RNA methyltransferase activity"/>
    <property type="evidence" value="ECO:0007669"/>
    <property type="project" value="InterPro"/>
</dbReference>
<evidence type="ECO:0000256" key="5">
    <source>
        <dbReference type="ARBA" id="ARBA00022691"/>
    </source>
</evidence>
<comment type="caution">
    <text evidence="9">The sequence shown here is derived from an EMBL/GenBank/DDBJ whole genome shotgun (WGS) entry which is preliminary data.</text>
</comment>
<accession>A0AAE3AT12</accession>
<dbReference type="InterPro" id="IPR023267">
    <property type="entry name" value="RCMT"/>
</dbReference>
<dbReference type="CDD" id="cd02440">
    <property type="entry name" value="AdoMet_MTases"/>
    <property type="match status" value="1"/>
</dbReference>
<dbReference type="PRINTS" id="PR02008">
    <property type="entry name" value="RCMTFAMILY"/>
</dbReference>
<keyword evidence="6 7" id="KW-0694">RNA-binding</keyword>
<keyword evidence="2" id="KW-0963">Cytoplasm</keyword>
<dbReference type="RefSeq" id="WP_308727979.1">
    <property type="nucleotide sequence ID" value="NZ_JAJEQF010000010.1"/>
</dbReference>
<reference evidence="9 10" key="1">
    <citation type="submission" date="2021-10" db="EMBL/GenBank/DDBJ databases">
        <title>Anaerobic single-cell dispensing facilitates the cultivation of human gut bacteria.</title>
        <authorList>
            <person name="Afrizal A."/>
        </authorList>
    </citation>
    <scope>NUCLEOTIDE SEQUENCE [LARGE SCALE GENOMIC DNA]</scope>
    <source>
        <strain evidence="9 10">CLA-AA-H244</strain>
    </source>
</reference>
<dbReference type="Gene3D" id="3.40.50.150">
    <property type="entry name" value="Vaccinia Virus protein VP39"/>
    <property type="match status" value="1"/>
</dbReference>
<dbReference type="GO" id="GO:0003723">
    <property type="term" value="F:RNA binding"/>
    <property type="evidence" value="ECO:0007669"/>
    <property type="project" value="UniProtKB-UniRule"/>
</dbReference>
<evidence type="ECO:0000256" key="1">
    <source>
        <dbReference type="ARBA" id="ARBA00007494"/>
    </source>
</evidence>
<evidence type="ECO:0000256" key="6">
    <source>
        <dbReference type="ARBA" id="ARBA00022884"/>
    </source>
</evidence>
<comment type="similarity">
    <text evidence="1 7">Belongs to the class I-like SAM-binding methyltransferase superfamily. RsmB/NOP family.</text>
</comment>
<dbReference type="Proteomes" id="UP001199355">
    <property type="component" value="Unassembled WGS sequence"/>
</dbReference>
<feature type="domain" description="SAM-dependent MTase RsmB/NOP-type" evidence="8">
    <location>
        <begin position="1"/>
        <end position="304"/>
    </location>
</feature>
<dbReference type="AlphaFoldDB" id="A0AAE3AT12"/>
<dbReference type="Gene3D" id="3.30.70.1170">
    <property type="entry name" value="Sun protein, domain 3"/>
    <property type="match status" value="1"/>
</dbReference>
<evidence type="ECO:0000256" key="4">
    <source>
        <dbReference type="ARBA" id="ARBA00022679"/>
    </source>
</evidence>
<dbReference type="Pfam" id="PF13636">
    <property type="entry name" value="Methyltranf_PUA"/>
    <property type="match status" value="1"/>
</dbReference>
<name>A0AAE3AT12_9FIRM</name>
<keyword evidence="5 7" id="KW-0949">S-adenosyl-L-methionine</keyword>
<organism evidence="9 10">
    <name type="scientific">Gallintestinimicrobium propionicum</name>
    <dbReference type="NCBI Taxonomy" id="2981770"/>
    <lineage>
        <taxon>Bacteria</taxon>
        <taxon>Bacillati</taxon>
        <taxon>Bacillota</taxon>
        <taxon>Clostridia</taxon>
        <taxon>Lachnospirales</taxon>
        <taxon>Lachnospiraceae</taxon>
        <taxon>Gallintestinimicrobium</taxon>
    </lineage>
</organism>
<dbReference type="Pfam" id="PF17126">
    <property type="entry name" value="RsmF_methylt_CI"/>
    <property type="match status" value="1"/>
</dbReference>
<dbReference type="PANTHER" id="PTHR22807">
    <property type="entry name" value="NOP2 YEAST -RELATED NOL1/NOP2/FMU SUN DOMAIN-CONTAINING"/>
    <property type="match status" value="1"/>
</dbReference>
<feature type="binding site" evidence="7">
    <location>
        <position position="178"/>
    </location>
    <ligand>
        <name>S-adenosyl-L-methionine</name>
        <dbReference type="ChEBI" id="CHEBI:59789"/>
    </ligand>
</feature>
<evidence type="ECO:0000256" key="2">
    <source>
        <dbReference type="ARBA" id="ARBA00022490"/>
    </source>
</evidence>
<dbReference type="InterPro" id="IPR001678">
    <property type="entry name" value="MeTrfase_RsmB-F_NOP2_dom"/>
</dbReference>
<evidence type="ECO:0000256" key="3">
    <source>
        <dbReference type="ARBA" id="ARBA00022603"/>
    </source>
</evidence>
<dbReference type="Gene3D" id="2.30.130.60">
    <property type="match status" value="1"/>
</dbReference>
<dbReference type="GO" id="GO:0001510">
    <property type="term" value="P:RNA methylation"/>
    <property type="evidence" value="ECO:0007669"/>
    <property type="project" value="InterPro"/>
</dbReference>
<feature type="binding site" evidence="7">
    <location>
        <begin position="109"/>
        <end position="115"/>
    </location>
    <ligand>
        <name>S-adenosyl-L-methionine</name>
        <dbReference type="ChEBI" id="CHEBI:59789"/>
    </ligand>
</feature>
<feature type="binding site" evidence="7">
    <location>
        <position position="133"/>
    </location>
    <ligand>
        <name>S-adenosyl-L-methionine</name>
        <dbReference type="ChEBI" id="CHEBI:59789"/>
    </ligand>
</feature>
<dbReference type="Pfam" id="PF17125">
    <property type="entry name" value="Methyltr_RsmF_N"/>
    <property type="match status" value="1"/>
</dbReference>
<dbReference type="PROSITE" id="PS01153">
    <property type="entry name" value="NOL1_NOP2_SUN"/>
    <property type="match status" value="1"/>
</dbReference>
<dbReference type="CDD" id="cd21147">
    <property type="entry name" value="RsmF_methylt_CTD1"/>
    <property type="match status" value="1"/>
</dbReference>
<dbReference type="InterPro" id="IPR018314">
    <property type="entry name" value="RsmB/NOL1/NOP2-like_CS"/>
</dbReference>
<sequence>MNLPSAFLTRMQEMLGEEYEAFLQSYESGHYQSLRLNPRKTDREEFMEKSPFHLTPVAWEKNGFYYSEEDTPGKHPYHEAGVYYIQEASAMAPVGYLDVQPGDYVLDLCAAPGGKSTQIGAAMQGKGILICNEIHPARAKILSENVERMGLTNAVVTNESPERLSAYFPEYFDKILVDAPCSGEGMFRKHEEACSEWSPENVELCAKRQDSVLDEAAAMLKKGGRLVYSTCTFALQEDEGSVARFLLRHPEFSIKETHRYDGMEPGRPDWAGTEPVPDGMEKTIRLWPHKLHGEGHFLAVLEKTGEVPEGYRARSLYGIQKGIAPKDFAAWKEFERESLKKQFDGIFLLFGDQLYLAPKDMPALKGLKVLRPGLHLGTMKKGRFEPAHALALSLSPKDAVHCCNLSGDSQEARQWINGMTLSKDGEKGWQLVCVDGYSLGWGKLAGGILKNHYPKGLRKTM</sequence>
<dbReference type="InterPro" id="IPR031340">
    <property type="entry name" value="RsmF_methylt_CI"/>
</dbReference>
<protein>
    <submittedName>
        <fullName evidence="9">RsmB/NOP family class I SAM-dependent RNA methyltransferase</fullName>
    </submittedName>
</protein>
<keyword evidence="3 7" id="KW-0489">Methyltransferase</keyword>
<evidence type="ECO:0000256" key="7">
    <source>
        <dbReference type="PROSITE-ProRule" id="PRU01023"/>
    </source>
</evidence>
<keyword evidence="4 7" id="KW-0808">Transferase</keyword>